<reference evidence="1 2" key="1">
    <citation type="journal article" date="2012" name="BMC Genomics">
        <title>Comparative genomic analysis and phylogenetic position of Theileria equi.</title>
        <authorList>
            <person name="Kappmeyer L.S."/>
            <person name="Thiagarajan M."/>
            <person name="Herndon D.R."/>
            <person name="Ramsay J.D."/>
            <person name="Caler E."/>
            <person name="Djikeng A."/>
            <person name="Gillespie J.J."/>
            <person name="Lau A.O."/>
            <person name="Roalson E.H."/>
            <person name="Silva J.C."/>
            <person name="Silva M.G."/>
            <person name="Suarez C.E."/>
            <person name="Ueti M.W."/>
            <person name="Nene V.M."/>
            <person name="Mealey R.H."/>
            <person name="Knowles D.P."/>
            <person name="Brayton K.A."/>
        </authorList>
    </citation>
    <scope>NUCLEOTIDE SEQUENCE [LARGE SCALE GENOMIC DNA]</scope>
    <source>
        <strain evidence="1 2">WA</strain>
    </source>
</reference>
<name>L0AYH3_THEEQ</name>
<evidence type="ECO:0000313" key="1">
    <source>
        <dbReference type="EMBL" id="AFZ80642.1"/>
    </source>
</evidence>
<dbReference type="GeneID" id="15805544"/>
<proteinExistence type="predicted"/>
<dbReference type="EMBL" id="CP001670">
    <property type="protein sequence ID" value="AFZ80642.1"/>
    <property type="molecule type" value="Genomic_DNA"/>
</dbReference>
<protein>
    <submittedName>
        <fullName evidence="1">Uncharacterized protein</fullName>
    </submittedName>
</protein>
<keyword evidence="2" id="KW-1185">Reference proteome</keyword>
<evidence type="ECO:0000313" key="2">
    <source>
        <dbReference type="Proteomes" id="UP000031512"/>
    </source>
</evidence>
<sequence length="90" mass="10386">MTPEYMVEKVIYDTSTLWELKDKGKACFFCEVYAKGNTEILKLYINDGHNFSSLYLEKKDDKWKCIKEADFYDKLAGISTDKLPTCAPAI</sequence>
<accession>L0AYH3</accession>
<dbReference type="RefSeq" id="XP_004830308.1">
    <property type="nucleotide sequence ID" value="XM_004830251.1"/>
</dbReference>
<dbReference type="VEuPathDB" id="PiroplasmaDB:BEWA_000470"/>
<dbReference type="KEGG" id="beq:BEWA_000470"/>
<organism evidence="1 2">
    <name type="scientific">Theileria equi strain WA</name>
    <dbReference type="NCBI Taxonomy" id="1537102"/>
    <lineage>
        <taxon>Eukaryota</taxon>
        <taxon>Sar</taxon>
        <taxon>Alveolata</taxon>
        <taxon>Apicomplexa</taxon>
        <taxon>Aconoidasida</taxon>
        <taxon>Piroplasmida</taxon>
        <taxon>Theileriidae</taxon>
        <taxon>Theileria</taxon>
    </lineage>
</organism>
<dbReference type="AlphaFoldDB" id="L0AYH3"/>
<dbReference type="Proteomes" id="UP000031512">
    <property type="component" value="Chromosome 3"/>
</dbReference>
<gene>
    <name evidence="1" type="ORF">BEWA_000470</name>
</gene>